<reference evidence="3 4" key="1">
    <citation type="submission" date="2018-06" db="EMBL/GenBank/DDBJ databases">
        <authorList>
            <consortium name="Pathogen Informatics"/>
            <person name="Doyle S."/>
        </authorList>
    </citation>
    <scope>NUCLEOTIDE SEQUENCE [LARGE SCALE GENOMIC DNA]</scope>
    <source>
        <strain evidence="3 4">NCTC13184</strain>
    </source>
</reference>
<gene>
    <name evidence="3" type="ORF">NCTC13184_03324</name>
</gene>
<sequence length="138" mass="14931">METAIVIVIVVALVALLAVMIVRSESRRLRELRGYAPLDHTVWNAHNGDNRSTDRAGTWSTGQWVALSMLANQPHHHHHRHHDPDDGQSPGSGILGDDSTYGDNPRNIGDGGWDGHRGSDLFGDTDGPNGGETPNGPF</sequence>
<keyword evidence="2" id="KW-0812">Transmembrane</keyword>
<dbReference type="Proteomes" id="UP000255082">
    <property type="component" value="Unassembled WGS sequence"/>
</dbReference>
<dbReference type="RefSeq" id="WP_062965225.1">
    <property type="nucleotide sequence ID" value="NZ_JAJFOE010000001.1"/>
</dbReference>
<keyword evidence="2" id="KW-1133">Transmembrane helix</keyword>
<evidence type="ECO:0000256" key="2">
    <source>
        <dbReference type="SAM" id="Phobius"/>
    </source>
</evidence>
<accession>A0A378WWL0</accession>
<feature type="transmembrane region" description="Helical" evidence="2">
    <location>
        <begin position="6"/>
        <end position="23"/>
    </location>
</feature>
<proteinExistence type="predicted"/>
<keyword evidence="2" id="KW-0472">Membrane</keyword>
<feature type="region of interest" description="Disordered" evidence="1">
    <location>
        <begin position="70"/>
        <end position="138"/>
    </location>
</feature>
<name>A0A378WWL0_9NOCA</name>
<evidence type="ECO:0000313" key="4">
    <source>
        <dbReference type="Proteomes" id="UP000255082"/>
    </source>
</evidence>
<organism evidence="3 4">
    <name type="scientific">Nocardia africana</name>
    <dbReference type="NCBI Taxonomy" id="134964"/>
    <lineage>
        <taxon>Bacteria</taxon>
        <taxon>Bacillati</taxon>
        <taxon>Actinomycetota</taxon>
        <taxon>Actinomycetes</taxon>
        <taxon>Mycobacteriales</taxon>
        <taxon>Nocardiaceae</taxon>
        <taxon>Nocardia</taxon>
    </lineage>
</organism>
<evidence type="ECO:0000313" key="3">
    <source>
        <dbReference type="EMBL" id="SUA44804.1"/>
    </source>
</evidence>
<protein>
    <submittedName>
        <fullName evidence="3">Uncharacterized protein</fullName>
    </submittedName>
</protein>
<evidence type="ECO:0000256" key="1">
    <source>
        <dbReference type="SAM" id="MobiDB-lite"/>
    </source>
</evidence>
<dbReference type="AlphaFoldDB" id="A0A378WWL0"/>
<dbReference type="EMBL" id="UGRU01000001">
    <property type="protein sequence ID" value="SUA44804.1"/>
    <property type="molecule type" value="Genomic_DNA"/>
</dbReference>